<evidence type="ECO:0000313" key="2">
    <source>
        <dbReference type="EMBL" id="KAK2120220.1"/>
    </source>
</evidence>
<dbReference type="EMBL" id="JASSZA010000001">
    <property type="protein sequence ID" value="KAK2120220.1"/>
    <property type="molecule type" value="Genomic_DNA"/>
</dbReference>
<reference evidence="2 3" key="1">
    <citation type="submission" date="2023-05" db="EMBL/GenBank/DDBJ databases">
        <title>B98-5 Cell Line De Novo Hybrid Assembly: An Optical Mapping Approach.</title>
        <authorList>
            <person name="Kananen K."/>
            <person name="Auerbach J.A."/>
            <person name="Kautto E."/>
            <person name="Blachly J.S."/>
        </authorList>
    </citation>
    <scope>NUCLEOTIDE SEQUENCE [LARGE SCALE GENOMIC DNA]</scope>
    <source>
        <strain evidence="2">B95-8</strain>
        <tissue evidence="2">Cell line</tissue>
    </source>
</reference>
<comment type="caution">
    <text evidence="2">The sequence shown here is derived from an EMBL/GenBank/DDBJ whole genome shotgun (WGS) entry which is preliminary data.</text>
</comment>
<feature type="compositionally biased region" description="Polar residues" evidence="1">
    <location>
        <begin position="34"/>
        <end position="44"/>
    </location>
</feature>
<proteinExistence type="predicted"/>
<evidence type="ECO:0000256" key="1">
    <source>
        <dbReference type="SAM" id="MobiDB-lite"/>
    </source>
</evidence>
<keyword evidence="3" id="KW-1185">Reference proteome</keyword>
<feature type="non-terminal residue" evidence="2">
    <location>
        <position position="1"/>
    </location>
</feature>
<dbReference type="Proteomes" id="UP001266305">
    <property type="component" value="Unassembled WGS sequence"/>
</dbReference>
<evidence type="ECO:0000313" key="3">
    <source>
        <dbReference type="Proteomes" id="UP001266305"/>
    </source>
</evidence>
<sequence length="151" mass="17696">LSMVHIEGLTWKDKDRTRVTSRLRQSRGREREPLNNSTSQQQGRASKERIKRCRAVNRVKEVQRQMAEGGEVGKVCKMEGLKERHKNTKKEGHGVQTKVKIEFISRKKMGLILRHRMVLRDHWIRNHVEMDMNEHKSLGEMSSSVENVKSQ</sequence>
<organism evidence="2 3">
    <name type="scientific">Saguinus oedipus</name>
    <name type="common">Cotton-top tamarin</name>
    <name type="synonym">Oedipomidas oedipus</name>
    <dbReference type="NCBI Taxonomy" id="9490"/>
    <lineage>
        <taxon>Eukaryota</taxon>
        <taxon>Metazoa</taxon>
        <taxon>Chordata</taxon>
        <taxon>Craniata</taxon>
        <taxon>Vertebrata</taxon>
        <taxon>Euteleostomi</taxon>
        <taxon>Mammalia</taxon>
        <taxon>Eutheria</taxon>
        <taxon>Euarchontoglires</taxon>
        <taxon>Primates</taxon>
        <taxon>Haplorrhini</taxon>
        <taxon>Platyrrhini</taxon>
        <taxon>Cebidae</taxon>
        <taxon>Callitrichinae</taxon>
        <taxon>Saguinus</taxon>
    </lineage>
</organism>
<name>A0ABQ9WFD9_SAGOE</name>
<accession>A0ABQ9WFD9</accession>
<gene>
    <name evidence="2" type="ORF">P7K49_001606</name>
</gene>
<protein>
    <submittedName>
        <fullName evidence="2">Uncharacterized protein</fullName>
    </submittedName>
</protein>
<feature type="region of interest" description="Disordered" evidence="1">
    <location>
        <begin position="17"/>
        <end position="50"/>
    </location>
</feature>